<gene>
    <name evidence="13" type="ORF">ABID19_006652</name>
</gene>
<keyword evidence="9" id="KW-0378">Hydrolase</keyword>
<keyword evidence="6" id="KW-0862">Zinc</keyword>
<keyword evidence="14" id="KW-1185">Reference proteome</keyword>
<dbReference type="InterPro" id="IPR055128">
    <property type="entry name" value="HypF_C_2"/>
</dbReference>
<proteinExistence type="inferred from homology"/>
<dbReference type="NCBIfam" id="TIGR00143">
    <property type="entry name" value="hypF"/>
    <property type="match status" value="1"/>
</dbReference>
<dbReference type="PROSITE" id="PS51163">
    <property type="entry name" value="YRDC"/>
    <property type="match status" value="1"/>
</dbReference>
<dbReference type="Pfam" id="PF01300">
    <property type="entry name" value="Sua5_yciO_yrdC"/>
    <property type="match status" value="1"/>
</dbReference>
<dbReference type="EMBL" id="JBEPMC010000019">
    <property type="protein sequence ID" value="MET3583587.1"/>
    <property type="molecule type" value="Genomic_DNA"/>
</dbReference>
<dbReference type="InterPro" id="IPR036046">
    <property type="entry name" value="Acylphosphatase-like_dom_sf"/>
</dbReference>
<dbReference type="InterPro" id="IPR006070">
    <property type="entry name" value="Sua5-like_dom"/>
</dbReference>
<evidence type="ECO:0000256" key="6">
    <source>
        <dbReference type="ARBA" id="ARBA00022833"/>
    </source>
</evidence>
<organism evidence="13 14">
    <name type="scientific">Mesorhizobium robiniae</name>
    <dbReference type="NCBI Taxonomy" id="559315"/>
    <lineage>
        <taxon>Bacteria</taxon>
        <taxon>Pseudomonadati</taxon>
        <taxon>Pseudomonadota</taxon>
        <taxon>Alphaproteobacteria</taxon>
        <taxon>Hyphomicrobiales</taxon>
        <taxon>Phyllobacteriaceae</taxon>
        <taxon>Mesorhizobium</taxon>
    </lineage>
</organism>
<dbReference type="Pfam" id="PF22521">
    <property type="entry name" value="HypF_C_2"/>
    <property type="match status" value="1"/>
</dbReference>
<dbReference type="Pfam" id="PF00708">
    <property type="entry name" value="Acylphosphatase"/>
    <property type="match status" value="1"/>
</dbReference>
<dbReference type="PANTHER" id="PTHR42959">
    <property type="entry name" value="CARBAMOYLTRANSFERASE"/>
    <property type="match status" value="1"/>
</dbReference>
<dbReference type="Gene3D" id="3.30.420.360">
    <property type="match status" value="1"/>
</dbReference>
<protein>
    <recommendedName>
        <fullName evidence="8">Carbamoyltransferase HypF</fullName>
        <ecNumber evidence="8">6.2.-.-</ecNumber>
    </recommendedName>
</protein>
<evidence type="ECO:0000256" key="7">
    <source>
        <dbReference type="ARBA" id="ARBA00048220"/>
    </source>
</evidence>
<evidence type="ECO:0000256" key="5">
    <source>
        <dbReference type="ARBA" id="ARBA00022771"/>
    </source>
</evidence>
<evidence type="ECO:0000256" key="1">
    <source>
        <dbReference type="ARBA" id="ARBA00004711"/>
    </source>
</evidence>
<comment type="function">
    <text evidence="8">Involved in the maturation of [NiFe] hydrogenases. Along with HypE, it catalyzes the synthesis of the CN ligands of the active site iron of [NiFe]-hydrogenases. HypF functions as a carbamoyl transferase using carbamoylphosphate as a substrate and transferring the carboxamido moiety in an ATP-dependent reaction to the thiolate of the C-terminal cysteine of HypE yielding a protein-S-carboxamide.</text>
</comment>
<comment type="caution">
    <text evidence="13">The sequence shown here is derived from an EMBL/GenBank/DDBJ whole genome shotgun (WGS) entry which is preliminary data.</text>
</comment>
<evidence type="ECO:0000259" key="11">
    <source>
        <dbReference type="PROSITE" id="PS51160"/>
    </source>
</evidence>
<dbReference type="Proteomes" id="UP001549204">
    <property type="component" value="Unassembled WGS sequence"/>
</dbReference>
<keyword evidence="3" id="KW-0436">Ligase</keyword>
<evidence type="ECO:0000313" key="14">
    <source>
        <dbReference type="Proteomes" id="UP001549204"/>
    </source>
</evidence>
<evidence type="ECO:0000256" key="9">
    <source>
        <dbReference type="PROSITE-ProRule" id="PRU00520"/>
    </source>
</evidence>
<keyword evidence="5" id="KW-0863">Zinc-finger</keyword>
<dbReference type="InterPro" id="IPR017968">
    <property type="entry name" value="Acylphosphatase_CS"/>
</dbReference>
<dbReference type="Gene3D" id="3.90.870.50">
    <property type="match status" value="1"/>
</dbReference>
<comment type="similarity">
    <text evidence="2 8">Belongs to the carbamoyltransferase HypF family.</text>
</comment>
<dbReference type="PROSITE" id="PS51160">
    <property type="entry name" value="ACYLPHOSPHATASE_3"/>
    <property type="match status" value="1"/>
</dbReference>
<feature type="domain" description="Acylphosphatase-like" evidence="11">
    <location>
        <begin position="33"/>
        <end position="117"/>
    </location>
</feature>
<accession>A0ABV2GZ64</accession>
<evidence type="ECO:0000259" key="12">
    <source>
        <dbReference type="PROSITE" id="PS51163"/>
    </source>
</evidence>
<evidence type="ECO:0000256" key="8">
    <source>
        <dbReference type="PIRNR" id="PIRNR006256"/>
    </source>
</evidence>
<dbReference type="PROSITE" id="PS00150">
    <property type="entry name" value="ACYLPHOSPHATASE_1"/>
    <property type="match status" value="1"/>
</dbReference>
<dbReference type="Gene3D" id="3.30.110.120">
    <property type="match status" value="1"/>
</dbReference>
<dbReference type="Pfam" id="PF17788">
    <property type="entry name" value="HypF_C"/>
    <property type="match status" value="1"/>
</dbReference>
<dbReference type="InterPro" id="IPR011125">
    <property type="entry name" value="Znf_HypF"/>
</dbReference>
<feature type="active site" evidence="9">
    <location>
        <position position="66"/>
    </location>
</feature>
<dbReference type="SUPFAM" id="SSF54975">
    <property type="entry name" value="Acylphosphatase/BLUF domain-like"/>
    <property type="match status" value="1"/>
</dbReference>
<sequence length="774" mass="82021">MAGGLGRNAGEARQGGLTMARGQASAVEDPVQRLRLRVRGCVQGVGFRPFVYRLARTMSLTGFVLNDSAGVLIEVEGTCAGRFAEAVRMQAPPLARIDSVDVLEMDAAGGELFKILESVGGHGATRIGADAATCAECRRELTDPQSRFFGYPFVNCTHCGPRFTITGALPYDRRQTSMAAFPMCPSCRADYADPESRRFHAQPVACPACGPQLSHPVGEIAARLLKGKIVALKGIGGFHLLCDARNDAAIRLLRLRKARHQKPLAVMVRDIEAARLLADLTGVEEALLMSAAGPIVLVKGLDGLSNLIAPGLKRIGLMLAHSPLHHLLFDALAQRPQDGPAALIATSANPGGEPVVASNDDAKRRLAGIADLIVTHNRDIAVRADDSVMQVIDGAPSFLRRARGFVPEPLDLGEDGPCVIATGADLKNTVCITRGREAFLSQHIGGLDNTEAIRFQQETVAHLSSILDIRPDHAACDLHPDFRSVRMAESLGLPLVAVQHHLAHIAAVVVEHHVTGPVLGLALDGHGYGADGGSWGGEMLMVDGYRWHRLGSLSPLPLPGGDRAAREPWRMGVAALRAAGRIDLAPKLWPGHPGVAHLEAMFACGMQPSRTSSLGRLFDAAAAVSGVRLVQSYEGQAAMEFEALAESPRCLPEGYRIVDDTLDFRPLIVHLAERQLCGVSASNLFHGTLIAGLADWAACGASQAGTSKIMLGGGCIMNSVLAEGLANALRNLGLEPLLPRMIPANDGGIALGQAAFARQVINNDRGQVDNPKCA</sequence>
<name>A0ABV2GZ64_9HYPH</name>
<dbReference type="EC" id="6.2.-.-" evidence="8"/>
<reference evidence="13 14" key="1">
    <citation type="submission" date="2024-06" db="EMBL/GenBank/DDBJ databases">
        <title>Genomic Encyclopedia of Type Strains, Phase IV (KMG-IV): sequencing the most valuable type-strain genomes for metagenomic binning, comparative biology and taxonomic classification.</title>
        <authorList>
            <person name="Goeker M."/>
        </authorList>
    </citation>
    <scope>NUCLEOTIDE SEQUENCE [LARGE SCALE GENOMIC DNA]</scope>
    <source>
        <strain evidence="13 14">DSM 100022</strain>
    </source>
</reference>
<keyword evidence="4" id="KW-0479">Metal-binding</keyword>
<dbReference type="InterPro" id="IPR017945">
    <property type="entry name" value="DHBP_synth_RibB-like_a/b_dom"/>
</dbReference>
<dbReference type="InterPro" id="IPR051060">
    <property type="entry name" value="Carbamoyltrans_HypF-like"/>
</dbReference>
<evidence type="ECO:0000256" key="4">
    <source>
        <dbReference type="ARBA" id="ARBA00022723"/>
    </source>
</evidence>
<comment type="pathway">
    <text evidence="1 8">Protein modification; [NiFe] hydrogenase maturation.</text>
</comment>
<dbReference type="PIRSF" id="PIRSF006256">
    <property type="entry name" value="CMPcnvr_hdrg_mat"/>
    <property type="match status" value="1"/>
</dbReference>
<feature type="domain" description="YrdC-like" evidence="12">
    <location>
        <begin position="214"/>
        <end position="404"/>
    </location>
</feature>
<dbReference type="Pfam" id="PF07503">
    <property type="entry name" value="zf-HYPF"/>
    <property type="match status" value="2"/>
</dbReference>
<evidence type="ECO:0000313" key="13">
    <source>
        <dbReference type="EMBL" id="MET3583587.1"/>
    </source>
</evidence>
<comment type="catalytic activity">
    <reaction evidence="9">
        <text>an acyl phosphate + H2O = a carboxylate + phosphate + H(+)</text>
        <dbReference type="Rhea" id="RHEA:14965"/>
        <dbReference type="ChEBI" id="CHEBI:15377"/>
        <dbReference type="ChEBI" id="CHEBI:15378"/>
        <dbReference type="ChEBI" id="CHEBI:29067"/>
        <dbReference type="ChEBI" id="CHEBI:43474"/>
        <dbReference type="ChEBI" id="CHEBI:59918"/>
        <dbReference type="EC" id="3.6.1.7"/>
    </reaction>
</comment>
<comment type="catalytic activity">
    <reaction evidence="7 8">
        <text>C-terminal L-cysteinyl-[HypE protein] + carbamoyl phosphate + ATP + H2O = C-terminal S-carboxamide-L-cysteinyl-[HypE protein] + AMP + phosphate + diphosphate + H(+)</text>
        <dbReference type="Rhea" id="RHEA:55636"/>
        <dbReference type="Rhea" id="RHEA-COMP:14247"/>
        <dbReference type="Rhea" id="RHEA-COMP:14392"/>
        <dbReference type="ChEBI" id="CHEBI:15377"/>
        <dbReference type="ChEBI" id="CHEBI:15378"/>
        <dbReference type="ChEBI" id="CHEBI:30616"/>
        <dbReference type="ChEBI" id="CHEBI:33019"/>
        <dbReference type="ChEBI" id="CHEBI:43474"/>
        <dbReference type="ChEBI" id="CHEBI:58228"/>
        <dbReference type="ChEBI" id="CHEBI:76913"/>
        <dbReference type="ChEBI" id="CHEBI:139126"/>
        <dbReference type="ChEBI" id="CHEBI:456215"/>
    </reaction>
</comment>
<evidence type="ECO:0000256" key="3">
    <source>
        <dbReference type="ARBA" id="ARBA00022598"/>
    </source>
</evidence>
<feature type="active site" evidence="9">
    <location>
        <position position="48"/>
    </location>
</feature>
<dbReference type="InterPro" id="IPR041440">
    <property type="entry name" value="HypF_C"/>
</dbReference>
<dbReference type="InterPro" id="IPR004421">
    <property type="entry name" value="Carbamoyltransferase_HypF"/>
</dbReference>
<evidence type="ECO:0000256" key="10">
    <source>
        <dbReference type="SAM" id="MobiDB-lite"/>
    </source>
</evidence>
<dbReference type="InterPro" id="IPR001792">
    <property type="entry name" value="Acylphosphatase-like_dom"/>
</dbReference>
<dbReference type="SUPFAM" id="SSF55821">
    <property type="entry name" value="YrdC/RibB"/>
    <property type="match status" value="1"/>
</dbReference>
<feature type="region of interest" description="Disordered" evidence="10">
    <location>
        <begin position="1"/>
        <end position="21"/>
    </location>
</feature>
<dbReference type="Gene3D" id="3.30.420.40">
    <property type="match status" value="1"/>
</dbReference>
<evidence type="ECO:0000256" key="2">
    <source>
        <dbReference type="ARBA" id="ARBA00008097"/>
    </source>
</evidence>
<dbReference type="PANTHER" id="PTHR42959:SF1">
    <property type="entry name" value="CARBAMOYLTRANSFERASE HYPF"/>
    <property type="match status" value="1"/>
</dbReference>